<accession>A0A6A6Q0R4</accession>
<dbReference type="GeneID" id="54474050"/>
<sequence>MQAVLRGQSHLQRSNLTTPNASGFAICTSLAFAATLASSADVESRSTCHTSYGSVRTTEWHTFKTTSACHPVSTSTITETRHWGQPVATSTIRKTKTITEPTKTRRTTITTSVTATKTITSYSNIGASPTASEVPSAKRDVHRRKAAPLQQQSQPEVHCTVWQWPCSPWVSTTTHTSWVGSTKTVTSTITPIITSTTTRTTTVSTTTSTVTSTYASFYIVASSDTAVPDGTTLTNQPDGNDGEGNSTFTGGNTIFALDAATGQLYDTANDEIANVSPDKGTYNVFFDTITQINDYGYIACDCSINGYTLVLSCDCDGDTVFQTSTGGFLFIGQDLDPEYYTAVTPLVQPIFG</sequence>
<reference evidence="1" key="1">
    <citation type="journal article" date="2020" name="Stud. Mycol.">
        <title>101 Dothideomycetes genomes: a test case for predicting lifestyles and emergence of pathogens.</title>
        <authorList>
            <person name="Haridas S."/>
            <person name="Albert R."/>
            <person name="Binder M."/>
            <person name="Bloem J."/>
            <person name="Labutti K."/>
            <person name="Salamov A."/>
            <person name="Andreopoulos B."/>
            <person name="Baker S."/>
            <person name="Barry K."/>
            <person name="Bills G."/>
            <person name="Bluhm B."/>
            <person name="Cannon C."/>
            <person name="Castanera R."/>
            <person name="Culley D."/>
            <person name="Daum C."/>
            <person name="Ezra D."/>
            <person name="Gonzalez J."/>
            <person name="Henrissat B."/>
            <person name="Kuo A."/>
            <person name="Liang C."/>
            <person name="Lipzen A."/>
            <person name="Lutzoni F."/>
            <person name="Magnuson J."/>
            <person name="Mondo S."/>
            <person name="Nolan M."/>
            <person name="Ohm R."/>
            <person name="Pangilinan J."/>
            <person name="Park H.-J."/>
            <person name="Ramirez L."/>
            <person name="Alfaro M."/>
            <person name="Sun H."/>
            <person name="Tritt A."/>
            <person name="Yoshinaga Y."/>
            <person name="Zwiers L.-H."/>
            <person name="Turgeon B."/>
            <person name="Goodwin S."/>
            <person name="Spatafora J."/>
            <person name="Crous P."/>
            <person name="Grigoriev I."/>
        </authorList>
    </citation>
    <scope>NUCLEOTIDE SEQUENCE</scope>
    <source>
        <strain evidence="1">CBS 113389</strain>
    </source>
</reference>
<evidence type="ECO:0000313" key="2">
    <source>
        <dbReference type="Proteomes" id="UP000799767"/>
    </source>
</evidence>
<gene>
    <name evidence="1" type="ORF">BDY17DRAFT_293901</name>
</gene>
<dbReference type="RefSeq" id="XP_033592138.1">
    <property type="nucleotide sequence ID" value="XM_033733048.1"/>
</dbReference>
<name>A0A6A6Q0R4_9PEZI</name>
<keyword evidence="2" id="KW-1185">Reference proteome</keyword>
<dbReference type="EMBL" id="MU001633">
    <property type="protein sequence ID" value="KAF2485569.1"/>
    <property type="molecule type" value="Genomic_DNA"/>
</dbReference>
<dbReference type="Proteomes" id="UP000799767">
    <property type="component" value="Unassembled WGS sequence"/>
</dbReference>
<evidence type="ECO:0000313" key="1">
    <source>
        <dbReference type="EMBL" id="KAF2485569.1"/>
    </source>
</evidence>
<proteinExistence type="predicted"/>
<dbReference type="AlphaFoldDB" id="A0A6A6Q0R4"/>
<protein>
    <submittedName>
        <fullName evidence="1">Uncharacterized protein</fullName>
    </submittedName>
</protein>
<organism evidence="1 2">
    <name type="scientific">Neohortaea acidophila</name>
    <dbReference type="NCBI Taxonomy" id="245834"/>
    <lineage>
        <taxon>Eukaryota</taxon>
        <taxon>Fungi</taxon>
        <taxon>Dikarya</taxon>
        <taxon>Ascomycota</taxon>
        <taxon>Pezizomycotina</taxon>
        <taxon>Dothideomycetes</taxon>
        <taxon>Dothideomycetidae</taxon>
        <taxon>Mycosphaerellales</taxon>
        <taxon>Teratosphaeriaceae</taxon>
        <taxon>Neohortaea</taxon>
    </lineage>
</organism>